<dbReference type="GO" id="GO:0005737">
    <property type="term" value="C:cytoplasm"/>
    <property type="evidence" value="ECO:0007669"/>
    <property type="project" value="UniProtKB-SubCell"/>
</dbReference>
<evidence type="ECO:0000259" key="10">
    <source>
        <dbReference type="PROSITE" id="PS51918"/>
    </source>
</evidence>
<gene>
    <name evidence="9" type="primary">lipA</name>
    <name evidence="11" type="ORF">SAMN04487962_103262</name>
</gene>
<dbReference type="PANTHER" id="PTHR10949:SF0">
    <property type="entry name" value="LIPOYL SYNTHASE, MITOCHONDRIAL"/>
    <property type="match status" value="1"/>
</dbReference>
<dbReference type="InterPro" id="IPR058240">
    <property type="entry name" value="rSAM_sf"/>
</dbReference>
<dbReference type="NCBIfam" id="TIGR00510">
    <property type="entry name" value="lipA"/>
    <property type="match status" value="1"/>
</dbReference>
<evidence type="ECO:0000256" key="6">
    <source>
        <dbReference type="ARBA" id="ARBA00023004"/>
    </source>
</evidence>
<feature type="domain" description="Radical SAM core" evidence="10">
    <location>
        <begin position="109"/>
        <end position="327"/>
    </location>
</feature>
<dbReference type="InterPro" id="IPR013785">
    <property type="entry name" value="Aldolase_TIM"/>
</dbReference>
<feature type="binding site" evidence="9">
    <location>
        <position position="97"/>
    </location>
    <ligand>
        <name>[4Fe-4S] cluster</name>
        <dbReference type="ChEBI" id="CHEBI:49883"/>
        <label>1</label>
    </ligand>
</feature>
<evidence type="ECO:0000313" key="11">
    <source>
        <dbReference type="EMBL" id="SET02671.1"/>
    </source>
</evidence>
<keyword evidence="5 9" id="KW-0479">Metal-binding</keyword>
<comment type="subcellular location">
    <subcellularLocation>
        <location evidence="9">Cytoplasm</location>
    </subcellularLocation>
</comment>
<dbReference type="InterPro" id="IPR007197">
    <property type="entry name" value="rSAM"/>
</dbReference>
<name>A0A1I0B8C7_9GAMM</name>
<evidence type="ECO:0000313" key="12">
    <source>
        <dbReference type="Proteomes" id="UP000198762"/>
    </source>
</evidence>
<feature type="binding site" evidence="9">
    <location>
        <position position="127"/>
    </location>
    <ligand>
        <name>[4Fe-4S] cluster</name>
        <dbReference type="ChEBI" id="CHEBI:49883"/>
        <label>2</label>
        <note>4Fe-4S-S-AdoMet</note>
    </ligand>
</feature>
<dbReference type="SFLD" id="SFLDG01058">
    <property type="entry name" value="lipoyl_synthase_like"/>
    <property type="match status" value="1"/>
</dbReference>
<dbReference type="AlphaFoldDB" id="A0A1I0B8C7"/>
<dbReference type="Proteomes" id="UP000198762">
    <property type="component" value="Unassembled WGS sequence"/>
</dbReference>
<dbReference type="SFLD" id="SFLDS00029">
    <property type="entry name" value="Radical_SAM"/>
    <property type="match status" value="1"/>
</dbReference>
<evidence type="ECO:0000256" key="4">
    <source>
        <dbReference type="ARBA" id="ARBA00022691"/>
    </source>
</evidence>
<dbReference type="SMART" id="SM00729">
    <property type="entry name" value="Elp3"/>
    <property type="match status" value="1"/>
</dbReference>
<keyword evidence="7 9" id="KW-0411">Iron-sulfur</keyword>
<comment type="pathway">
    <text evidence="9">Protein modification; protein lipoylation via endogenous pathway; protein N(6)-(lipoyl)lysine from octanoyl-[acyl-carrier-protein]: step 2/2.</text>
</comment>
<feature type="binding site" evidence="9">
    <location>
        <position position="108"/>
    </location>
    <ligand>
        <name>[4Fe-4S] cluster</name>
        <dbReference type="ChEBI" id="CHEBI:49883"/>
        <label>1</label>
    </ligand>
</feature>
<dbReference type="GO" id="GO:0009249">
    <property type="term" value="P:protein lipoylation"/>
    <property type="evidence" value="ECO:0007669"/>
    <property type="project" value="UniProtKB-UniRule"/>
</dbReference>
<dbReference type="GO" id="GO:0051539">
    <property type="term" value="F:4 iron, 4 sulfur cluster binding"/>
    <property type="evidence" value="ECO:0007669"/>
    <property type="project" value="UniProtKB-UniRule"/>
</dbReference>
<keyword evidence="1 9" id="KW-0004">4Fe-4S</keyword>
<dbReference type="GO" id="GO:0046872">
    <property type="term" value="F:metal ion binding"/>
    <property type="evidence" value="ECO:0007669"/>
    <property type="project" value="UniProtKB-KW"/>
</dbReference>
<proteinExistence type="inferred from homology"/>
<dbReference type="UniPathway" id="UPA00538">
    <property type="reaction ID" value="UER00593"/>
</dbReference>
<dbReference type="InterPro" id="IPR006638">
    <property type="entry name" value="Elp3/MiaA/NifB-like_rSAM"/>
</dbReference>
<keyword evidence="6 9" id="KW-0408">Iron</keyword>
<dbReference type="GO" id="GO:0016992">
    <property type="term" value="F:lipoate synthase activity"/>
    <property type="evidence" value="ECO:0007669"/>
    <property type="project" value="UniProtKB-UniRule"/>
</dbReference>
<evidence type="ECO:0000256" key="2">
    <source>
        <dbReference type="ARBA" id="ARBA00022490"/>
    </source>
</evidence>
<comment type="similarity">
    <text evidence="9">Belongs to the radical SAM superfamily. Lipoyl synthase family.</text>
</comment>
<feature type="binding site" evidence="9">
    <location>
        <position position="123"/>
    </location>
    <ligand>
        <name>[4Fe-4S] cluster</name>
        <dbReference type="ChEBI" id="CHEBI:49883"/>
        <label>2</label>
        <note>4Fe-4S-S-AdoMet</note>
    </ligand>
</feature>
<dbReference type="SUPFAM" id="SSF102114">
    <property type="entry name" value="Radical SAM enzymes"/>
    <property type="match status" value="1"/>
</dbReference>
<organism evidence="11 12">
    <name type="scientific">Marinobacter segnicrescens</name>
    <dbReference type="NCBI Taxonomy" id="430453"/>
    <lineage>
        <taxon>Bacteria</taxon>
        <taxon>Pseudomonadati</taxon>
        <taxon>Pseudomonadota</taxon>
        <taxon>Gammaproteobacteria</taxon>
        <taxon>Pseudomonadales</taxon>
        <taxon>Marinobacteraceae</taxon>
        <taxon>Marinobacter</taxon>
    </lineage>
</organism>
<keyword evidence="2 9" id="KW-0963">Cytoplasm</keyword>
<dbReference type="Gene3D" id="3.20.20.70">
    <property type="entry name" value="Aldolase class I"/>
    <property type="match status" value="1"/>
</dbReference>
<sequence length="370" mass="41052">MPLVSTGPGPYSLRTRIHLRKETPVAMSDNAKPRVVSGSKFRNEHGFSAIKDGVKKTASAETPVQRKPKWLRARMPGGERFEAVRQNVNEHRLSTVCQESHCPNIGECWNNGTATIMVMGSVCTRACKFCAVDTGNPKGWLDHDEPENTAKSVELMGLRYIVLTSVDRDDLDDGGAAHYAACVAAIKQRTPEVAVEALTPDFDAVMPHVEKVVDSGLDVFAQNVETVKRLTRRVRDPRAGYEKTLSVLAHAKQYRPDVLTKTSLMLGLGETEEEILSTMDDLRAIGVDILTLGQYLRPTPNHLPVERYITPEEFNRYRDIGLEKGFMEVPSGPMVRSSYRADRVFEKNNLGLAVPAVPRDTSAIPVRQVD</sequence>
<dbReference type="PIRSF" id="PIRSF005963">
    <property type="entry name" value="Lipoyl_synth"/>
    <property type="match status" value="1"/>
</dbReference>
<feature type="binding site" evidence="9">
    <location>
        <position position="338"/>
    </location>
    <ligand>
        <name>[4Fe-4S] cluster</name>
        <dbReference type="ChEBI" id="CHEBI:49883"/>
        <label>1</label>
    </ligand>
</feature>
<keyword evidence="4 9" id="KW-0949">S-adenosyl-L-methionine</keyword>
<dbReference type="PANTHER" id="PTHR10949">
    <property type="entry name" value="LIPOYL SYNTHASE"/>
    <property type="match status" value="1"/>
</dbReference>
<dbReference type="SFLD" id="SFLDF00271">
    <property type="entry name" value="lipoyl_synthase"/>
    <property type="match status" value="1"/>
</dbReference>
<evidence type="ECO:0000256" key="9">
    <source>
        <dbReference type="HAMAP-Rule" id="MF_00206"/>
    </source>
</evidence>
<dbReference type="EMBL" id="FOHZ01000003">
    <property type="protein sequence ID" value="SET02671.1"/>
    <property type="molecule type" value="Genomic_DNA"/>
</dbReference>
<feature type="binding site" evidence="9">
    <location>
        <position position="102"/>
    </location>
    <ligand>
        <name>[4Fe-4S] cluster</name>
        <dbReference type="ChEBI" id="CHEBI:49883"/>
        <label>1</label>
    </ligand>
</feature>
<keyword evidence="12" id="KW-1185">Reference proteome</keyword>
<evidence type="ECO:0000256" key="7">
    <source>
        <dbReference type="ARBA" id="ARBA00023014"/>
    </source>
</evidence>
<dbReference type="InterPro" id="IPR003698">
    <property type="entry name" value="Lipoyl_synth"/>
</dbReference>
<comment type="function">
    <text evidence="9">Catalyzes the radical-mediated insertion of two sulfur atoms into the C-6 and C-8 positions of the octanoyl moiety bound to the lipoyl domains of lipoate-dependent enzymes, thereby converting the octanoylated domains into lipoylated derivatives.</text>
</comment>
<evidence type="ECO:0000256" key="1">
    <source>
        <dbReference type="ARBA" id="ARBA00022485"/>
    </source>
</evidence>
<protein>
    <recommendedName>
        <fullName evidence="9">Lipoyl synthase</fullName>
        <ecNumber evidence="9">2.8.1.8</ecNumber>
    </recommendedName>
    <alternativeName>
        <fullName evidence="9">Lip-syn</fullName>
        <shortName evidence="9">LS</shortName>
    </alternativeName>
    <alternativeName>
        <fullName evidence="9">Lipoate synthase</fullName>
    </alternativeName>
    <alternativeName>
        <fullName evidence="9">Lipoic acid synthase</fullName>
    </alternativeName>
    <alternativeName>
        <fullName evidence="9">Sulfur insertion protein LipA</fullName>
    </alternativeName>
</protein>
<accession>A0A1I0B8C7</accession>
<dbReference type="NCBIfam" id="NF004019">
    <property type="entry name" value="PRK05481.1"/>
    <property type="match status" value="1"/>
</dbReference>
<reference evidence="12" key="1">
    <citation type="submission" date="2016-10" db="EMBL/GenBank/DDBJ databases">
        <authorList>
            <person name="Varghese N."/>
            <person name="Submissions S."/>
        </authorList>
    </citation>
    <scope>NUCLEOTIDE SEQUENCE [LARGE SCALE GENOMIC DNA]</scope>
    <source>
        <strain evidence="12">CGMCC 1.6489</strain>
    </source>
</reference>
<comment type="catalytic activity">
    <reaction evidence="8 9">
        <text>[[Fe-S] cluster scaffold protein carrying a second [4Fe-4S](2+) cluster] + N(6)-octanoyl-L-lysyl-[protein] + 2 oxidized [2Fe-2S]-[ferredoxin] + 2 S-adenosyl-L-methionine + 4 H(+) = [[Fe-S] cluster scaffold protein] + N(6)-[(R)-dihydrolipoyl]-L-lysyl-[protein] + 4 Fe(3+) + 2 hydrogen sulfide + 2 5'-deoxyadenosine + 2 L-methionine + 2 reduced [2Fe-2S]-[ferredoxin]</text>
        <dbReference type="Rhea" id="RHEA:16585"/>
        <dbReference type="Rhea" id="RHEA-COMP:9928"/>
        <dbReference type="Rhea" id="RHEA-COMP:10000"/>
        <dbReference type="Rhea" id="RHEA-COMP:10001"/>
        <dbReference type="Rhea" id="RHEA-COMP:10475"/>
        <dbReference type="Rhea" id="RHEA-COMP:14568"/>
        <dbReference type="Rhea" id="RHEA-COMP:14569"/>
        <dbReference type="ChEBI" id="CHEBI:15378"/>
        <dbReference type="ChEBI" id="CHEBI:17319"/>
        <dbReference type="ChEBI" id="CHEBI:29034"/>
        <dbReference type="ChEBI" id="CHEBI:29919"/>
        <dbReference type="ChEBI" id="CHEBI:33722"/>
        <dbReference type="ChEBI" id="CHEBI:33737"/>
        <dbReference type="ChEBI" id="CHEBI:33738"/>
        <dbReference type="ChEBI" id="CHEBI:57844"/>
        <dbReference type="ChEBI" id="CHEBI:59789"/>
        <dbReference type="ChEBI" id="CHEBI:78809"/>
        <dbReference type="ChEBI" id="CHEBI:83100"/>
        <dbReference type="EC" id="2.8.1.8"/>
    </reaction>
</comment>
<feature type="binding site" evidence="9">
    <location>
        <position position="130"/>
    </location>
    <ligand>
        <name>[4Fe-4S] cluster</name>
        <dbReference type="ChEBI" id="CHEBI:49883"/>
        <label>2</label>
        <note>4Fe-4S-S-AdoMet</note>
    </ligand>
</feature>
<dbReference type="HAMAP" id="MF_00206">
    <property type="entry name" value="Lipoyl_synth"/>
    <property type="match status" value="1"/>
</dbReference>
<comment type="cofactor">
    <cofactor evidence="9">
        <name>[4Fe-4S] cluster</name>
        <dbReference type="ChEBI" id="CHEBI:49883"/>
    </cofactor>
    <text evidence="9">Binds 2 [4Fe-4S] clusters per subunit. One cluster is coordinated with 3 cysteines and an exchangeable S-adenosyl-L-methionine.</text>
</comment>
<dbReference type="PROSITE" id="PS51918">
    <property type="entry name" value="RADICAL_SAM"/>
    <property type="match status" value="1"/>
</dbReference>
<dbReference type="EC" id="2.8.1.8" evidence="9"/>
<dbReference type="FunFam" id="3.20.20.70:FF:000040">
    <property type="entry name" value="Lipoyl synthase"/>
    <property type="match status" value="1"/>
</dbReference>
<dbReference type="Pfam" id="PF04055">
    <property type="entry name" value="Radical_SAM"/>
    <property type="match status" value="1"/>
</dbReference>
<evidence type="ECO:0000256" key="8">
    <source>
        <dbReference type="ARBA" id="ARBA00047326"/>
    </source>
</evidence>
<dbReference type="STRING" id="430453.SAMN04487962_103262"/>
<evidence type="ECO:0000256" key="5">
    <source>
        <dbReference type="ARBA" id="ARBA00022723"/>
    </source>
</evidence>
<evidence type="ECO:0000256" key="3">
    <source>
        <dbReference type="ARBA" id="ARBA00022679"/>
    </source>
</evidence>
<keyword evidence="3 9" id="KW-0808">Transferase</keyword>
<dbReference type="NCBIfam" id="NF009544">
    <property type="entry name" value="PRK12928.1"/>
    <property type="match status" value="1"/>
</dbReference>